<dbReference type="InterPro" id="IPR034701">
    <property type="entry name" value="CdaA"/>
</dbReference>
<sequence>MFSFIHITLVDVFDIFLVALLFYQIYMMIRGTAAINIFIGIFLLYVIWLVVRALNMEMLSTILGQIIGVGALALIIVFQQEVRKFLLYIGTRYLSNKNFSIDRFFSSKTGNKALLVGIDALVRACRNMADAKTGALIVLGRRSSLQLYVDTGDYIDATIDSRLIETIFFKNTPMHDGAMIIVNGRIVAARCVLPTTEKLEVPAHFGMRHRAAMGITEHTDSVVIIVSEETGRISVAEHGEIKSGLSAIELRQTLELLFI</sequence>
<evidence type="ECO:0000256" key="6">
    <source>
        <dbReference type="ARBA" id="ARBA00022741"/>
    </source>
</evidence>
<dbReference type="EMBL" id="SLWB01000003">
    <property type="protein sequence ID" value="TCN70652.1"/>
    <property type="molecule type" value="Genomic_DNA"/>
</dbReference>
<dbReference type="Proteomes" id="UP000294830">
    <property type="component" value="Unassembled WGS sequence"/>
</dbReference>
<dbReference type="Pfam" id="PF19293">
    <property type="entry name" value="CdaA_N"/>
    <property type="match status" value="1"/>
</dbReference>
<evidence type="ECO:0000313" key="13">
    <source>
        <dbReference type="Proteomes" id="UP000294830"/>
    </source>
</evidence>
<keyword evidence="13" id="KW-1185">Reference proteome</keyword>
<keyword evidence="9 10" id="KW-0472">Membrane</keyword>
<dbReference type="InterPro" id="IPR045585">
    <property type="entry name" value="CdaA_N"/>
</dbReference>
<keyword evidence="2 10" id="KW-1003">Cell membrane</keyword>
<comment type="caution">
    <text evidence="12">The sequence shown here is derived from an EMBL/GenBank/DDBJ whole genome shotgun (WGS) entry which is preliminary data.</text>
</comment>
<dbReference type="GO" id="GO:0004016">
    <property type="term" value="F:adenylate cyclase activity"/>
    <property type="evidence" value="ECO:0007669"/>
    <property type="project" value="UniProtKB-UniRule"/>
</dbReference>
<name>A0A4R2ET68_9BACT</name>
<evidence type="ECO:0000256" key="1">
    <source>
        <dbReference type="ARBA" id="ARBA00000877"/>
    </source>
</evidence>
<dbReference type="InterPro" id="IPR036888">
    <property type="entry name" value="DNA_integrity_DisA_N_sf"/>
</dbReference>
<dbReference type="InterPro" id="IPR014046">
    <property type="entry name" value="C-di-AMP_synthase"/>
</dbReference>
<dbReference type="HAMAP" id="MF_01499">
    <property type="entry name" value="DacA"/>
    <property type="match status" value="1"/>
</dbReference>
<dbReference type="GO" id="GO:0005524">
    <property type="term" value="F:ATP binding"/>
    <property type="evidence" value="ECO:0007669"/>
    <property type="project" value="UniProtKB-UniRule"/>
</dbReference>
<comment type="catalytic activity">
    <reaction evidence="1 10">
        <text>2 ATP = 3',3'-c-di-AMP + 2 diphosphate</text>
        <dbReference type="Rhea" id="RHEA:35655"/>
        <dbReference type="ChEBI" id="CHEBI:30616"/>
        <dbReference type="ChEBI" id="CHEBI:33019"/>
        <dbReference type="ChEBI" id="CHEBI:71500"/>
        <dbReference type="EC" id="2.7.7.85"/>
    </reaction>
</comment>
<dbReference type="PANTHER" id="PTHR34185">
    <property type="entry name" value="DIADENYLATE CYCLASE"/>
    <property type="match status" value="1"/>
</dbReference>
<evidence type="ECO:0000256" key="8">
    <source>
        <dbReference type="ARBA" id="ARBA00022989"/>
    </source>
</evidence>
<comment type="subunit">
    <text evidence="10">Probably a homodimer.</text>
</comment>
<comment type="caution">
    <text evidence="10">Lacks conserved residue(s) required for the propagation of feature annotation.</text>
</comment>
<proteinExistence type="inferred from homology"/>
<comment type="similarity">
    <text evidence="10">Belongs to the adenylate cyclase family. DacA/CdaA subfamily.</text>
</comment>
<evidence type="ECO:0000256" key="7">
    <source>
        <dbReference type="ARBA" id="ARBA00022840"/>
    </source>
</evidence>
<accession>A0A4R2ET68</accession>
<keyword evidence="6 10" id="KW-0547">Nucleotide-binding</keyword>
<dbReference type="SUPFAM" id="SSF143597">
    <property type="entry name" value="YojJ-like"/>
    <property type="match status" value="1"/>
</dbReference>
<dbReference type="Gene3D" id="3.40.1700.10">
    <property type="entry name" value="DNA integrity scanning protein, DisA, N-terminal domain"/>
    <property type="match status" value="1"/>
</dbReference>
<evidence type="ECO:0000256" key="3">
    <source>
        <dbReference type="ARBA" id="ARBA00022679"/>
    </source>
</evidence>
<keyword evidence="4 10" id="KW-0812">Transmembrane</keyword>
<dbReference type="PROSITE" id="PS51794">
    <property type="entry name" value="DAC"/>
    <property type="match status" value="1"/>
</dbReference>
<organism evidence="12 13">
    <name type="scientific">Acetobacteroides hydrogenigenes</name>
    <dbReference type="NCBI Taxonomy" id="979970"/>
    <lineage>
        <taxon>Bacteria</taxon>
        <taxon>Pseudomonadati</taxon>
        <taxon>Bacteroidota</taxon>
        <taxon>Bacteroidia</taxon>
        <taxon>Bacteroidales</taxon>
        <taxon>Rikenellaceae</taxon>
        <taxon>Acetobacteroides</taxon>
    </lineage>
</organism>
<protein>
    <recommendedName>
        <fullName evidence="10">Diadenylate cyclase</fullName>
        <shortName evidence="10">DAC</shortName>
        <ecNumber evidence="10">2.7.7.85</ecNumber>
    </recommendedName>
    <alternativeName>
        <fullName evidence="10">Cyclic-di-AMP synthase</fullName>
        <shortName evidence="10">c-di-AMP synthase</shortName>
    </alternativeName>
</protein>
<dbReference type="GO" id="GO:0106408">
    <property type="term" value="F:diadenylate cyclase activity"/>
    <property type="evidence" value="ECO:0007669"/>
    <property type="project" value="UniProtKB-EC"/>
</dbReference>
<dbReference type="NCBIfam" id="TIGR00159">
    <property type="entry name" value="diadenylate cyclase CdaA"/>
    <property type="match status" value="1"/>
</dbReference>
<gene>
    <name evidence="10" type="primary">dacA</name>
    <name evidence="12" type="ORF">CLV25_103173</name>
</gene>
<dbReference type="Pfam" id="PF02457">
    <property type="entry name" value="DAC"/>
    <property type="match status" value="1"/>
</dbReference>
<evidence type="ECO:0000256" key="4">
    <source>
        <dbReference type="ARBA" id="ARBA00022692"/>
    </source>
</evidence>
<reference evidence="12 13" key="1">
    <citation type="submission" date="2019-03" db="EMBL/GenBank/DDBJ databases">
        <title>Genomic Encyclopedia of Archaeal and Bacterial Type Strains, Phase II (KMG-II): from individual species to whole genera.</title>
        <authorList>
            <person name="Goeker M."/>
        </authorList>
    </citation>
    <scope>NUCLEOTIDE SEQUENCE [LARGE SCALE GENOMIC DNA]</scope>
    <source>
        <strain evidence="12 13">RL-C</strain>
    </source>
</reference>
<feature type="transmembrane region" description="Helical" evidence="10">
    <location>
        <begin position="57"/>
        <end position="78"/>
    </location>
</feature>
<feature type="transmembrane region" description="Helical" evidence="10">
    <location>
        <begin position="6"/>
        <end position="26"/>
    </location>
</feature>
<dbReference type="PIRSF" id="PIRSF004793">
    <property type="entry name" value="UCP004793"/>
    <property type="match status" value="1"/>
</dbReference>
<dbReference type="EC" id="2.7.7.85" evidence="10"/>
<evidence type="ECO:0000256" key="5">
    <source>
        <dbReference type="ARBA" id="ARBA00022695"/>
    </source>
</evidence>
<evidence type="ECO:0000259" key="11">
    <source>
        <dbReference type="PROSITE" id="PS51794"/>
    </source>
</evidence>
<dbReference type="GO" id="GO:0006171">
    <property type="term" value="P:cAMP biosynthetic process"/>
    <property type="evidence" value="ECO:0007669"/>
    <property type="project" value="InterPro"/>
</dbReference>
<dbReference type="AlphaFoldDB" id="A0A4R2ET68"/>
<feature type="transmembrane region" description="Helical" evidence="10">
    <location>
        <begin position="33"/>
        <end position="51"/>
    </location>
</feature>
<keyword evidence="7 10" id="KW-0067">ATP-binding</keyword>
<evidence type="ECO:0000313" key="12">
    <source>
        <dbReference type="EMBL" id="TCN70652.1"/>
    </source>
</evidence>
<dbReference type="PANTHER" id="PTHR34185:SF1">
    <property type="entry name" value="DIADENYLATE CYCLASE"/>
    <property type="match status" value="1"/>
</dbReference>
<dbReference type="FunFam" id="3.40.1700.10:FF:000002">
    <property type="entry name" value="Diadenylate cyclase"/>
    <property type="match status" value="1"/>
</dbReference>
<dbReference type="RefSeq" id="WP_131838510.1">
    <property type="nucleotide sequence ID" value="NZ_SLWB01000003.1"/>
</dbReference>
<dbReference type="OrthoDB" id="9807385at2"/>
<evidence type="ECO:0000256" key="2">
    <source>
        <dbReference type="ARBA" id="ARBA00022475"/>
    </source>
</evidence>
<dbReference type="InterPro" id="IPR050338">
    <property type="entry name" value="DisA"/>
</dbReference>
<evidence type="ECO:0000256" key="10">
    <source>
        <dbReference type="HAMAP-Rule" id="MF_01499"/>
    </source>
</evidence>
<feature type="domain" description="DAC" evidence="11">
    <location>
        <begin position="79"/>
        <end position="247"/>
    </location>
</feature>
<keyword evidence="5 10" id="KW-0548">Nucleotidyltransferase</keyword>
<comment type="function">
    <text evidence="10">Catalyzes the condensation of 2 ATP molecules into cyclic di-AMP (c-di-AMP), a second messenger used to regulate differing processes in different bacteria.</text>
</comment>
<keyword evidence="3 10" id="KW-0808">Transferase</keyword>
<evidence type="ECO:0000256" key="9">
    <source>
        <dbReference type="ARBA" id="ARBA00023136"/>
    </source>
</evidence>
<keyword evidence="8 10" id="KW-1133">Transmembrane helix</keyword>
<dbReference type="InterPro" id="IPR003390">
    <property type="entry name" value="DNA_integrity_scan_DisA_N"/>
</dbReference>